<evidence type="ECO:0000313" key="1">
    <source>
        <dbReference type="EMBL" id="ETO91458.1"/>
    </source>
</evidence>
<organism evidence="1 2">
    <name type="scientific">Candidatus Xenolissoclinum pacificiensis L6</name>
    <dbReference type="NCBI Taxonomy" id="1401685"/>
    <lineage>
        <taxon>Bacteria</taxon>
        <taxon>Pseudomonadati</taxon>
        <taxon>Pseudomonadota</taxon>
        <taxon>Alphaproteobacteria</taxon>
        <taxon>Rickettsiales</taxon>
        <taxon>Anaplasmataceae</taxon>
        <taxon>Candidatus Xenolissoclinum</taxon>
    </lineage>
</organism>
<keyword evidence="2" id="KW-1185">Reference proteome</keyword>
<reference evidence="1 2" key="1">
    <citation type="journal article" date="2013" name="PLoS ONE">
        <title>Bacterial endosymbiosis in a chordate host: long-term co-evolution and conservation of secondary metabolism.</title>
        <authorList>
            <person name="Kwan J.C."/>
            <person name="Schmidt E.W."/>
        </authorList>
    </citation>
    <scope>NUCLEOTIDE SEQUENCE [LARGE SCALE GENOMIC DNA]</scope>
    <source>
        <strain evidence="2">L6</strain>
    </source>
</reference>
<accession>W2V1Y0</accession>
<proteinExistence type="predicted"/>
<dbReference type="Proteomes" id="UP000018951">
    <property type="component" value="Unassembled WGS sequence"/>
</dbReference>
<comment type="caution">
    <text evidence="1">The sequence shown here is derived from an EMBL/GenBank/DDBJ whole genome shotgun (WGS) entry which is preliminary data.</text>
</comment>
<sequence>MQANPILRSILNDIKMKHDIHYDDIDLTTSEGMEKYITTINTYRLEKLEENLPGYSIGSDIYPVTDMEKSFFIIDFLSEDVGSNCESMSSHIVDKVKDFNTSLYQDNLNIFEEQQVTDLAEINVNYTSEDCLDFQRFYIAADSNYTIFSMENVLSDLVTYYGSSLEIPTLQEVYPQEYFRNSIQNTHTLSVLYDIVDLFPITDPDLPLDTHLAINRVNNLLEHMEYSGVEYINSFSPATKMQVCDLFSGRNGNNLLDGVSRFLTQGLEGLSYCIQHSENESLVTCGTSRALNQLDYICTQRAVLSLLADEADYVKDVFLEMHDYYSSLGENIVF</sequence>
<evidence type="ECO:0000313" key="2">
    <source>
        <dbReference type="Proteomes" id="UP000018951"/>
    </source>
</evidence>
<name>W2V1Y0_9RICK</name>
<dbReference type="AlphaFoldDB" id="W2V1Y0"/>
<protein>
    <submittedName>
        <fullName evidence="1">Uncharacterized protein</fullName>
    </submittedName>
</protein>
<dbReference type="EMBL" id="AXCJ01000005">
    <property type="protein sequence ID" value="ETO91458.1"/>
    <property type="molecule type" value="Genomic_DNA"/>
</dbReference>
<gene>
    <name evidence="1" type="ORF">P857_373</name>
</gene>